<dbReference type="GO" id="GO:0055085">
    <property type="term" value="P:transmembrane transport"/>
    <property type="evidence" value="ECO:0007669"/>
    <property type="project" value="UniProtKB-ARBA"/>
</dbReference>
<dbReference type="InterPro" id="IPR017871">
    <property type="entry name" value="ABC_transporter-like_CS"/>
</dbReference>
<dbReference type="GO" id="GO:0005524">
    <property type="term" value="F:ATP binding"/>
    <property type="evidence" value="ECO:0007669"/>
    <property type="project" value="UniProtKB-KW"/>
</dbReference>
<protein>
    <submittedName>
        <fullName evidence="7">Peptide/nickel transport system ATP-binding protein</fullName>
    </submittedName>
</protein>
<evidence type="ECO:0000313" key="8">
    <source>
        <dbReference type="Proteomes" id="UP000543579"/>
    </source>
</evidence>
<evidence type="ECO:0000259" key="6">
    <source>
        <dbReference type="PROSITE" id="PS50893"/>
    </source>
</evidence>
<dbReference type="InterPro" id="IPR050319">
    <property type="entry name" value="ABC_transp_ATP-bind"/>
</dbReference>
<dbReference type="InterPro" id="IPR003439">
    <property type="entry name" value="ABC_transporter-like_ATP-bd"/>
</dbReference>
<dbReference type="EMBL" id="JACHXY010000002">
    <property type="protein sequence ID" value="MBB3158406.1"/>
    <property type="molecule type" value="Genomic_DNA"/>
</dbReference>
<dbReference type="InterPro" id="IPR003593">
    <property type="entry name" value="AAA+_ATPase"/>
</dbReference>
<dbReference type="PROSITE" id="PS50893">
    <property type="entry name" value="ABC_TRANSPORTER_2"/>
    <property type="match status" value="2"/>
</dbReference>
<feature type="domain" description="ABC transporter" evidence="6">
    <location>
        <begin position="295"/>
        <end position="531"/>
    </location>
</feature>
<dbReference type="PANTHER" id="PTHR43776">
    <property type="entry name" value="TRANSPORT ATP-BINDING PROTEIN"/>
    <property type="match status" value="1"/>
</dbReference>
<name>A0A7W5CIR7_9MICO</name>
<keyword evidence="2" id="KW-0813">Transport</keyword>
<organism evidence="7 8">
    <name type="scientific">Microbacterium proteolyticum</name>
    <dbReference type="NCBI Taxonomy" id="1572644"/>
    <lineage>
        <taxon>Bacteria</taxon>
        <taxon>Bacillati</taxon>
        <taxon>Actinomycetota</taxon>
        <taxon>Actinomycetes</taxon>
        <taxon>Micrococcales</taxon>
        <taxon>Microbacteriaceae</taxon>
        <taxon>Microbacterium</taxon>
    </lineage>
</organism>
<feature type="region of interest" description="Disordered" evidence="5">
    <location>
        <begin position="1"/>
        <end position="30"/>
    </location>
</feature>
<feature type="compositionally biased region" description="Basic and acidic residues" evidence="5">
    <location>
        <begin position="21"/>
        <end position="30"/>
    </location>
</feature>
<dbReference type="Gene3D" id="3.40.50.300">
    <property type="entry name" value="P-loop containing nucleotide triphosphate hydrolases"/>
    <property type="match status" value="2"/>
</dbReference>
<evidence type="ECO:0000256" key="4">
    <source>
        <dbReference type="ARBA" id="ARBA00022840"/>
    </source>
</evidence>
<evidence type="ECO:0000256" key="3">
    <source>
        <dbReference type="ARBA" id="ARBA00022741"/>
    </source>
</evidence>
<comment type="caution">
    <text evidence="7">The sequence shown here is derived from an EMBL/GenBank/DDBJ whole genome shotgun (WGS) entry which is preliminary data.</text>
</comment>
<dbReference type="Proteomes" id="UP000543579">
    <property type="component" value="Unassembled WGS sequence"/>
</dbReference>
<evidence type="ECO:0000313" key="7">
    <source>
        <dbReference type="EMBL" id="MBB3158406.1"/>
    </source>
</evidence>
<dbReference type="CDD" id="cd03257">
    <property type="entry name" value="ABC_NikE_OppD_transporters"/>
    <property type="match status" value="2"/>
</dbReference>
<dbReference type="NCBIfam" id="NF008453">
    <property type="entry name" value="PRK11308.1"/>
    <property type="match status" value="2"/>
</dbReference>
<dbReference type="SMART" id="SM00382">
    <property type="entry name" value="AAA"/>
    <property type="match status" value="2"/>
</dbReference>
<dbReference type="Pfam" id="PF00005">
    <property type="entry name" value="ABC_tran"/>
    <property type="match status" value="2"/>
</dbReference>
<dbReference type="InterPro" id="IPR027417">
    <property type="entry name" value="P-loop_NTPase"/>
</dbReference>
<feature type="domain" description="ABC transporter" evidence="6">
    <location>
        <begin position="30"/>
        <end position="276"/>
    </location>
</feature>
<dbReference type="SUPFAM" id="SSF52540">
    <property type="entry name" value="P-loop containing nucleoside triphosphate hydrolases"/>
    <property type="match status" value="2"/>
</dbReference>
<sequence length="538" mass="57380">MSGRDAGVPGARRSPGSRTPDAGERRADGVHLRGLRIDGPDGSIIDGLDLDVAPGECVAIVGESGAGKSLSARALLGIVPGALSWTVETLEIDGVDAGSLTERHWRALRGNRIALVSQDALVSLDPLRRISAEVAEPVRIHEPSVRGRALGDRVRDTLERVALPEPDLRARQYPHELSGGLRQRALIASALSAKPAVLVADEPTTALDATVQARVLDLLRRITDEGVAVVFISHDLGAVARVADRVVVMHEGRVVETGVTAEVLASPRHPIARELVAAVSHEPLEREPRSDAPIFTANRVTKRFGERVAVDDVSFEVRRGRTLAVVGESGSGKTTLARIVVGVSAADSGELVFDGRPWGRAAARGADRRRVQLVQQNPWGALDPRWNVGRTLIEAVAAAGVARSERRSAVATLLEEVGLSTAFVARRPAQLSGGQRQRVAIARALAASPDLLVLDEPVSALDATVRSRILERLLDLQRERELAMVFVTHDLDVVAAVADDVIVMKDGRVVDAGPVPRVFAAPRHPFTRELLAAAGLRA</sequence>
<evidence type="ECO:0000256" key="1">
    <source>
        <dbReference type="ARBA" id="ARBA00005417"/>
    </source>
</evidence>
<evidence type="ECO:0000256" key="2">
    <source>
        <dbReference type="ARBA" id="ARBA00022448"/>
    </source>
</evidence>
<dbReference type="AlphaFoldDB" id="A0A7W5CIR7"/>
<dbReference type="RefSeq" id="WP_183419840.1">
    <property type="nucleotide sequence ID" value="NZ_JACHXY010000002.1"/>
</dbReference>
<comment type="similarity">
    <text evidence="1">Belongs to the ABC transporter superfamily.</text>
</comment>
<dbReference type="PROSITE" id="PS00211">
    <property type="entry name" value="ABC_TRANSPORTER_1"/>
    <property type="match status" value="1"/>
</dbReference>
<dbReference type="GO" id="GO:0016887">
    <property type="term" value="F:ATP hydrolysis activity"/>
    <property type="evidence" value="ECO:0007669"/>
    <property type="project" value="InterPro"/>
</dbReference>
<proteinExistence type="inferred from homology"/>
<accession>A0A7W5CIR7</accession>
<dbReference type="PANTHER" id="PTHR43776:SF7">
    <property type="entry name" value="D,D-DIPEPTIDE TRANSPORT ATP-BINDING PROTEIN DDPF-RELATED"/>
    <property type="match status" value="1"/>
</dbReference>
<evidence type="ECO:0000256" key="5">
    <source>
        <dbReference type="SAM" id="MobiDB-lite"/>
    </source>
</evidence>
<keyword evidence="3" id="KW-0547">Nucleotide-binding</keyword>
<gene>
    <name evidence="7" type="ORF">FHS07_002102</name>
</gene>
<reference evidence="7 8" key="1">
    <citation type="submission" date="2020-08" db="EMBL/GenBank/DDBJ databases">
        <title>Genomic Encyclopedia of Type Strains, Phase III (KMG-III): the genomes of soil and plant-associated and newly described type strains.</title>
        <authorList>
            <person name="Whitman W."/>
        </authorList>
    </citation>
    <scope>NUCLEOTIDE SEQUENCE [LARGE SCALE GENOMIC DNA]</scope>
    <source>
        <strain evidence="7 8">CECT 8356</strain>
    </source>
</reference>
<keyword evidence="4 7" id="KW-0067">ATP-binding</keyword>